<evidence type="ECO:0000313" key="3">
    <source>
        <dbReference type="WBParaSite" id="nRc.2.0.1.t15904-RA"/>
    </source>
</evidence>
<reference evidence="3" key="1">
    <citation type="submission" date="2022-11" db="UniProtKB">
        <authorList>
            <consortium name="WormBaseParasite"/>
        </authorList>
    </citation>
    <scope>IDENTIFICATION</scope>
</reference>
<accession>A0A915IR76</accession>
<dbReference type="Proteomes" id="UP000887565">
    <property type="component" value="Unplaced"/>
</dbReference>
<dbReference type="WBParaSite" id="nRc.2.0.1.t15904-RA">
    <property type="protein sequence ID" value="nRc.2.0.1.t15904-RA"/>
    <property type="gene ID" value="nRc.2.0.1.g15904"/>
</dbReference>
<protein>
    <submittedName>
        <fullName evidence="3">Uncharacterized protein</fullName>
    </submittedName>
</protein>
<keyword evidence="2" id="KW-1185">Reference proteome</keyword>
<feature type="compositionally biased region" description="Basic and acidic residues" evidence="1">
    <location>
        <begin position="43"/>
        <end position="52"/>
    </location>
</feature>
<organism evidence="2 3">
    <name type="scientific">Romanomermis culicivorax</name>
    <name type="common">Nematode worm</name>
    <dbReference type="NCBI Taxonomy" id="13658"/>
    <lineage>
        <taxon>Eukaryota</taxon>
        <taxon>Metazoa</taxon>
        <taxon>Ecdysozoa</taxon>
        <taxon>Nematoda</taxon>
        <taxon>Enoplea</taxon>
        <taxon>Dorylaimia</taxon>
        <taxon>Mermithida</taxon>
        <taxon>Mermithoidea</taxon>
        <taxon>Mermithidae</taxon>
        <taxon>Romanomermis</taxon>
    </lineage>
</organism>
<sequence length="77" mass="8846">MPMYQGPYRVTGIVLPNMIMELVDDPSAREVIHTNPTKPYRKRQLDGPENRNEITNTHPVNPNIEQSDNEDLSNEDV</sequence>
<proteinExistence type="predicted"/>
<feature type="compositionally biased region" description="Polar residues" evidence="1">
    <location>
        <begin position="53"/>
        <end position="66"/>
    </location>
</feature>
<feature type="region of interest" description="Disordered" evidence="1">
    <location>
        <begin position="30"/>
        <end position="77"/>
    </location>
</feature>
<name>A0A915IR76_ROMCU</name>
<dbReference type="AlphaFoldDB" id="A0A915IR76"/>
<evidence type="ECO:0000313" key="2">
    <source>
        <dbReference type="Proteomes" id="UP000887565"/>
    </source>
</evidence>
<feature type="compositionally biased region" description="Acidic residues" evidence="1">
    <location>
        <begin position="67"/>
        <end position="77"/>
    </location>
</feature>
<evidence type="ECO:0000256" key="1">
    <source>
        <dbReference type="SAM" id="MobiDB-lite"/>
    </source>
</evidence>